<reference evidence="4 6" key="2">
    <citation type="submission" date="2018-12" db="EMBL/GenBank/DDBJ databases">
        <title>A novel vanA-carrying plasmid in a clinical isolate of Enterococcus avium.</title>
        <authorList>
            <person name="Bernasconi O.J."/>
            <person name="Luzzaro F."/>
            <person name="Endimiani A."/>
        </authorList>
    </citation>
    <scope>NUCLEOTIDE SEQUENCE [LARGE SCALE GENOMIC DNA]</scope>
    <source>
        <strain evidence="4 6">LC0559/18</strain>
    </source>
</reference>
<evidence type="ECO:0000313" key="6">
    <source>
        <dbReference type="Proteomes" id="UP000288388"/>
    </source>
</evidence>
<evidence type="ECO:0000313" key="4">
    <source>
        <dbReference type="EMBL" id="RVU94298.1"/>
    </source>
</evidence>
<dbReference type="InterPro" id="IPR000551">
    <property type="entry name" value="MerR-type_HTH_dom"/>
</dbReference>
<dbReference type="AlphaFoldDB" id="A0A437UL39"/>
<name>A0A437UL39_ENTAV</name>
<dbReference type="PANTHER" id="PTHR30204">
    <property type="entry name" value="REDOX-CYCLING DRUG-SENSING TRANSCRIPTIONAL ACTIVATOR SOXR"/>
    <property type="match status" value="1"/>
</dbReference>
<evidence type="ECO:0000256" key="1">
    <source>
        <dbReference type="ARBA" id="ARBA00023125"/>
    </source>
</evidence>
<protein>
    <submittedName>
        <fullName evidence="4">MerR family transcriptional regulator</fullName>
    </submittedName>
</protein>
<dbReference type="EMBL" id="PDXQ01000001">
    <property type="protein sequence ID" value="TRZ34793.1"/>
    <property type="molecule type" value="Genomic_DNA"/>
</dbReference>
<evidence type="ECO:0000313" key="7">
    <source>
        <dbReference type="Proteomes" id="UP000316316"/>
    </source>
</evidence>
<comment type="caution">
    <text evidence="4">The sequence shown here is derived from an EMBL/GenBank/DDBJ whole genome shotgun (WGS) entry which is preliminary data.</text>
</comment>
<feature type="domain" description="HTH merR-type" evidence="2">
    <location>
        <begin position="1"/>
        <end position="69"/>
    </location>
</feature>
<dbReference type="Proteomes" id="UP000316316">
    <property type="component" value="Unassembled WGS sequence"/>
</dbReference>
<dbReference type="GO" id="GO:0003700">
    <property type="term" value="F:DNA-binding transcription factor activity"/>
    <property type="evidence" value="ECO:0007669"/>
    <property type="project" value="InterPro"/>
</dbReference>
<reference evidence="3" key="3">
    <citation type="submission" date="2023-03" db="EMBL/GenBank/DDBJ databases">
        <authorList>
            <person name="Shen W."/>
            <person name="Cai J."/>
        </authorList>
    </citation>
    <scope>NUCLEOTIDE SEQUENCE</scope>
    <source>
        <strain evidence="3">P33-2</strain>
    </source>
</reference>
<dbReference type="PROSITE" id="PS50937">
    <property type="entry name" value="HTH_MERR_2"/>
    <property type="match status" value="1"/>
</dbReference>
<accession>A0A437UL39</accession>
<dbReference type="PANTHER" id="PTHR30204:SF82">
    <property type="entry name" value="TRANSCRIPTIONAL REGULATOR, MERR FAMILY"/>
    <property type="match status" value="1"/>
</dbReference>
<dbReference type="Proteomes" id="UP001260773">
    <property type="component" value="Unassembled WGS sequence"/>
</dbReference>
<dbReference type="GO" id="GO:0003677">
    <property type="term" value="F:DNA binding"/>
    <property type="evidence" value="ECO:0007669"/>
    <property type="project" value="UniProtKB-KW"/>
</dbReference>
<dbReference type="RefSeq" id="WP_127978480.1">
    <property type="nucleotide sequence ID" value="NZ_JAEMPA010000239.1"/>
</dbReference>
<gene>
    <name evidence="5" type="ORF">AUF17_12110</name>
    <name evidence="4" type="ORF">EK398_05265</name>
    <name evidence="3" type="ORF">P7D43_20420</name>
</gene>
<dbReference type="CDD" id="cd01109">
    <property type="entry name" value="HTH_YyaN"/>
    <property type="match status" value="1"/>
</dbReference>
<keyword evidence="1" id="KW-0238">DNA-binding</keyword>
<dbReference type="EMBL" id="RYZS01000001">
    <property type="protein sequence ID" value="RVU94298.1"/>
    <property type="molecule type" value="Genomic_DNA"/>
</dbReference>
<reference evidence="5 7" key="1">
    <citation type="submission" date="2017-10" db="EMBL/GenBank/DDBJ databases">
        <title>FDA dAtabase for Regulatory Grade micrObial Sequences (FDA-ARGOS): Supporting development and validation of Infectious Disease Dx tests.</title>
        <authorList>
            <person name="Campos J."/>
            <person name="Goldberg B."/>
            <person name="Tallon L.J."/>
            <person name="Sadzewicz L."/>
            <person name="Sengamalay N."/>
            <person name="Ott S."/>
            <person name="Godinez A."/>
            <person name="Nagaraj S."/>
            <person name="Vyas G."/>
            <person name="Aluvathingal J."/>
            <person name="Nadendla S."/>
            <person name="Geyer C."/>
            <person name="Nandy P."/>
            <person name="Hobson J."/>
            <person name="Sichtig H."/>
        </authorList>
    </citation>
    <scope>NUCLEOTIDE SEQUENCE [LARGE SCALE GENOMIC DNA]</scope>
    <source>
        <strain evidence="5 7">FDAARGOS_185</strain>
    </source>
</reference>
<evidence type="ECO:0000313" key="5">
    <source>
        <dbReference type="EMBL" id="TRZ34793.1"/>
    </source>
</evidence>
<dbReference type="SUPFAM" id="SSF46955">
    <property type="entry name" value="Putative DNA-binding domain"/>
    <property type="match status" value="1"/>
</dbReference>
<dbReference type="SMART" id="SM00422">
    <property type="entry name" value="HTH_MERR"/>
    <property type="match status" value="1"/>
</dbReference>
<dbReference type="InterPro" id="IPR009061">
    <property type="entry name" value="DNA-bd_dom_put_sf"/>
</dbReference>
<evidence type="ECO:0000313" key="3">
    <source>
        <dbReference type="EMBL" id="MDT2404737.1"/>
    </source>
</evidence>
<organism evidence="4 6">
    <name type="scientific">Enterococcus avium</name>
    <name type="common">Streptococcus avium</name>
    <dbReference type="NCBI Taxonomy" id="33945"/>
    <lineage>
        <taxon>Bacteria</taxon>
        <taxon>Bacillati</taxon>
        <taxon>Bacillota</taxon>
        <taxon>Bacilli</taxon>
        <taxon>Lactobacillales</taxon>
        <taxon>Enterococcaceae</taxon>
        <taxon>Enterococcus</taxon>
    </lineage>
</organism>
<proteinExistence type="predicted"/>
<dbReference type="Proteomes" id="UP000288388">
    <property type="component" value="Unassembled WGS sequence"/>
</dbReference>
<evidence type="ECO:0000259" key="2">
    <source>
        <dbReference type="PROSITE" id="PS50937"/>
    </source>
</evidence>
<dbReference type="InterPro" id="IPR047057">
    <property type="entry name" value="MerR_fam"/>
</dbReference>
<sequence length="144" mass="17108">MYTIGQVSQMFDLPVSTLRYYDKEGLFPDIQRVSGIRKFSDSELEALRVIECLKKSGLEIKDIKQFMEWSKQGSQTFEVRRELFEKQKAAVEEEIAKLNKVLDMIHYKCWYYDEAMKFGNEERLKNLTPNELPEAIKSHYERSH</sequence>
<dbReference type="Gene3D" id="1.10.1660.10">
    <property type="match status" value="1"/>
</dbReference>
<dbReference type="EMBL" id="JARPWH010000129">
    <property type="protein sequence ID" value="MDT2404737.1"/>
    <property type="molecule type" value="Genomic_DNA"/>
</dbReference>
<dbReference type="Pfam" id="PF13411">
    <property type="entry name" value="MerR_1"/>
    <property type="match status" value="1"/>
</dbReference>